<protein>
    <submittedName>
        <fullName evidence="2">DinB family protein</fullName>
    </submittedName>
</protein>
<accession>A0ABS9GY16</accession>
<dbReference type="Gene3D" id="1.20.120.450">
    <property type="entry name" value="dinb family like domain"/>
    <property type="match status" value="1"/>
</dbReference>
<dbReference type="InterPro" id="IPR034660">
    <property type="entry name" value="DinB/YfiT-like"/>
</dbReference>
<dbReference type="Pfam" id="PF12867">
    <property type="entry name" value="DinB_2"/>
    <property type="match status" value="1"/>
</dbReference>
<comment type="caution">
    <text evidence="2">The sequence shown here is derived from an EMBL/GenBank/DDBJ whole genome shotgun (WGS) entry which is preliminary data.</text>
</comment>
<dbReference type="EMBL" id="JAKIJS010000001">
    <property type="protein sequence ID" value="MCF6136566.1"/>
    <property type="molecule type" value="Genomic_DNA"/>
</dbReference>
<dbReference type="RefSeq" id="WP_236331425.1">
    <property type="nucleotide sequence ID" value="NZ_JAKIJS010000001.1"/>
</dbReference>
<dbReference type="InterPro" id="IPR024775">
    <property type="entry name" value="DinB-like"/>
</dbReference>
<gene>
    <name evidence="2" type="ORF">L2716_02410</name>
</gene>
<reference evidence="2 3" key="1">
    <citation type="submission" date="2022-01" db="EMBL/GenBank/DDBJ databases">
        <title>Alkalihalobacillus sp. EGI L200015, a novel bacterium isolated from a salt lake sediment.</title>
        <authorList>
            <person name="Gao L."/>
            <person name="Fang B.-Z."/>
            <person name="Li W.-J."/>
        </authorList>
    </citation>
    <scope>NUCLEOTIDE SEQUENCE [LARGE SCALE GENOMIC DNA]</scope>
    <source>
        <strain evidence="2 3">KCTC 12718</strain>
    </source>
</reference>
<name>A0ABS9GY16_9BACL</name>
<sequence length="178" mass="21211">MDIYVIIKVIKTNRKWREGITFIELKNEVVRHHLDMIEWSQSLNHLSSDQWNRPIKENKWSIAEILSHFLPWDEFIINQRIPYLISSKSLPKPPNKETMNDKAAKEGRCTEKSVTINRFIDSRRNLLMCIESLDENLWDKTFKIGETELTLYQYFSGLAKHDLHHKKQIHESLYNTST</sequence>
<evidence type="ECO:0000313" key="2">
    <source>
        <dbReference type="EMBL" id="MCF6136566.1"/>
    </source>
</evidence>
<feature type="domain" description="DinB-like" evidence="1">
    <location>
        <begin position="41"/>
        <end position="169"/>
    </location>
</feature>
<evidence type="ECO:0000259" key="1">
    <source>
        <dbReference type="Pfam" id="PF12867"/>
    </source>
</evidence>
<proteinExistence type="predicted"/>
<evidence type="ECO:0000313" key="3">
    <source>
        <dbReference type="Proteomes" id="UP001649381"/>
    </source>
</evidence>
<dbReference type="SUPFAM" id="SSF109854">
    <property type="entry name" value="DinB/YfiT-like putative metalloenzymes"/>
    <property type="match status" value="1"/>
</dbReference>
<organism evidence="2 3">
    <name type="scientific">Pseudalkalibacillus berkeleyi</name>
    <dbReference type="NCBI Taxonomy" id="1069813"/>
    <lineage>
        <taxon>Bacteria</taxon>
        <taxon>Bacillati</taxon>
        <taxon>Bacillota</taxon>
        <taxon>Bacilli</taxon>
        <taxon>Bacillales</taxon>
        <taxon>Fictibacillaceae</taxon>
        <taxon>Pseudalkalibacillus</taxon>
    </lineage>
</organism>
<dbReference type="Proteomes" id="UP001649381">
    <property type="component" value="Unassembled WGS sequence"/>
</dbReference>
<keyword evidence="3" id="KW-1185">Reference proteome</keyword>